<protein>
    <recommendedName>
        <fullName evidence="2">KANL3/Tex30 alpha/beta hydrolase-like domain-containing protein</fullName>
    </recommendedName>
</protein>
<dbReference type="RefSeq" id="XP_018697932.1">
    <property type="nucleotide sequence ID" value="XM_018832053.1"/>
</dbReference>
<dbReference type="PANTHER" id="PTHR13136">
    <property type="entry name" value="TESTIS DEVELOPMENT PROTEIN PRTD"/>
    <property type="match status" value="1"/>
</dbReference>
<dbReference type="GeneID" id="30004707"/>
<dbReference type="OrthoDB" id="6415022at2759"/>
<gene>
    <name evidence="3" type="ORF">AYL99_00537</name>
</gene>
<feature type="region of interest" description="Disordered" evidence="1">
    <location>
        <begin position="1"/>
        <end position="68"/>
    </location>
</feature>
<dbReference type="STRING" id="1367422.A0A179A012"/>
<sequence>MAPRATRSATAAAARDNTAKHKSQAQEFNPQSERQEDSDGDGVSKGTAKPATIETKKKPSTTLLPPSLNLGSTTIKFTAFTVSSSTGHAKSGKKSSNKETPCLRSHQAPHPTSLIFTHGAGGDLSAAAVVNFAQGFASTGSAVVMFQGSMNLTGRAGLFGLVKEYEMEHGSLASAHDESTAAGKKRKIEAQSSTSVAFGGRSMGARAATIASHNDNQVKTLVLASYPLVGPGGDVRDKILLDIAEDVDVLFIAGDKDSMCPLERLQDVRAKMKARTWRVVVQGADHGLNIRGGRKLKDGTERLGKECGRVAAAWLRERKDPEKREMTLRWDGETGRVLDGVWVGSETATNGKEEEEEEADDDAGSEEEGGEAERVRGKRKRTKK</sequence>
<evidence type="ECO:0000313" key="4">
    <source>
        <dbReference type="Proteomes" id="UP000078343"/>
    </source>
</evidence>
<proteinExistence type="predicted"/>
<evidence type="ECO:0000259" key="2">
    <source>
        <dbReference type="Pfam" id="PF20408"/>
    </source>
</evidence>
<feature type="region of interest" description="Disordered" evidence="1">
    <location>
        <begin position="340"/>
        <end position="384"/>
    </location>
</feature>
<dbReference type="InterPro" id="IPR029058">
    <property type="entry name" value="AB_hydrolase_fold"/>
</dbReference>
<dbReference type="EMBL" id="LVYI01000001">
    <property type="protein sequence ID" value="OAP64565.1"/>
    <property type="molecule type" value="Genomic_DNA"/>
</dbReference>
<keyword evidence="4" id="KW-1185">Reference proteome</keyword>
<dbReference type="SUPFAM" id="SSF53474">
    <property type="entry name" value="alpha/beta-Hydrolases"/>
    <property type="match status" value="1"/>
</dbReference>
<dbReference type="InterPro" id="IPR046879">
    <property type="entry name" value="KANL3/Tex30_Abhydrolase"/>
</dbReference>
<organism evidence="3 4">
    <name type="scientific">Fonsecaea erecta</name>
    <dbReference type="NCBI Taxonomy" id="1367422"/>
    <lineage>
        <taxon>Eukaryota</taxon>
        <taxon>Fungi</taxon>
        <taxon>Dikarya</taxon>
        <taxon>Ascomycota</taxon>
        <taxon>Pezizomycotina</taxon>
        <taxon>Eurotiomycetes</taxon>
        <taxon>Chaetothyriomycetidae</taxon>
        <taxon>Chaetothyriales</taxon>
        <taxon>Herpotrichiellaceae</taxon>
        <taxon>Fonsecaea</taxon>
    </lineage>
</organism>
<dbReference type="PANTHER" id="PTHR13136:SF11">
    <property type="entry name" value="TESTIS-EXPRESSED PROTEIN 30"/>
    <property type="match status" value="1"/>
</dbReference>
<feature type="compositionally biased region" description="Acidic residues" evidence="1">
    <location>
        <begin position="353"/>
        <end position="370"/>
    </location>
</feature>
<dbReference type="AlphaFoldDB" id="A0A179A012"/>
<feature type="domain" description="KANL3/Tex30 alpha/beta hydrolase-like" evidence="2">
    <location>
        <begin position="113"/>
        <end position="292"/>
    </location>
</feature>
<dbReference type="Proteomes" id="UP000078343">
    <property type="component" value="Unassembled WGS sequence"/>
</dbReference>
<comment type="caution">
    <text evidence="3">The sequence shown here is derived from an EMBL/GenBank/DDBJ whole genome shotgun (WGS) entry which is preliminary data.</text>
</comment>
<feature type="compositionally biased region" description="Low complexity" evidence="1">
    <location>
        <begin position="1"/>
        <end position="16"/>
    </location>
</feature>
<feature type="region of interest" description="Disordered" evidence="1">
    <location>
        <begin position="85"/>
        <end position="108"/>
    </location>
</feature>
<dbReference type="Pfam" id="PF20408">
    <property type="entry name" value="Abhydrolase_11"/>
    <property type="match status" value="1"/>
</dbReference>
<dbReference type="InterPro" id="IPR026555">
    <property type="entry name" value="NSL3/Tex30"/>
</dbReference>
<accession>A0A179A012</accession>
<evidence type="ECO:0000313" key="3">
    <source>
        <dbReference type="EMBL" id="OAP64565.1"/>
    </source>
</evidence>
<evidence type="ECO:0000256" key="1">
    <source>
        <dbReference type="SAM" id="MobiDB-lite"/>
    </source>
</evidence>
<name>A0A179A012_9EURO</name>
<reference evidence="3 4" key="1">
    <citation type="submission" date="2016-04" db="EMBL/GenBank/DDBJ databases">
        <title>Draft genome of Fonsecaea erecta CBS 125763.</title>
        <authorList>
            <person name="Weiss V.A."/>
            <person name="Vicente V.A."/>
            <person name="Raittz R.T."/>
            <person name="Moreno L.F."/>
            <person name="De Souza E.M."/>
            <person name="Pedrosa F.O."/>
            <person name="Steffens M.B."/>
            <person name="Faoro H."/>
            <person name="Tadra-Sfeir M.Z."/>
            <person name="Najafzadeh M.J."/>
            <person name="Felipe M.S."/>
            <person name="Teixeira M."/>
            <person name="Sun J."/>
            <person name="Xi L."/>
            <person name="Gomes R."/>
            <person name="De Azevedo C.M."/>
            <person name="Salgado C.G."/>
            <person name="Da Silva M.B."/>
            <person name="Nascimento M.F."/>
            <person name="Queiroz-Telles F."/>
            <person name="Attili D.S."/>
            <person name="Gorbushina A."/>
        </authorList>
    </citation>
    <scope>NUCLEOTIDE SEQUENCE [LARGE SCALE GENOMIC DNA]</scope>
    <source>
        <strain evidence="3 4">CBS 125763</strain>
    </source>
</reference>
<dbReference type="Gene3D" id="3.40.50.1820">
    <property type="entry name" value="alpha/beta hydrolase"/>
    <property type="match status" value="1"/>
</dbReference>